<dbReference type="EMBL" id="JAMZEB010000002">
    <property type="protein sequence ID" value="MCP2356559.1"/>
    <property type="molecule type" value="Genomic_DNA"/>
</dbReference>
<dbReference type="RefSeq" id="WP_253743514.1">
    <property type="nucleotide sequence ID" value="NZ_BAABKA010000057.1"/>
</dbReference>
<proteinExistence type="predicted"/>
<organism evidence="1 2">
    <name type="scientific">Nonomuraea thailandensis</name>
    <dbReference type="NCBI Taxonomy" id="1188745"/>
    <lineage>
        <taxon>Bacteria</taxon>
        <taxon>Bacillati</taxon>
        <taxon>Actinomycetota</taxon>
        <taxon>Actinomycetes</taxon>
        <taxon>Streptosporangiales</taxon>
        <taxon>Streptosporangiaceae</taxon>
        <taxon>Nonomuraea</taxon>
    </lineage>
</organism>
<evidence type="ECO:0000313" key="1">
    <source>
        <dbReference type="EMBL" id="MCP2356559.1"/>
    </source>
</evidence>
<reference evidence="1" key="1">
    <citation type="submission" date="2022-06" db="EMBL/GenBank/DDBJ databases">
        <title>Sequencing the genomes of 1000 actinobacteria strains.</title>
        <authorList>
            <person name="Klenk H.-P."/>
        </authorList>
    </citation>
    <scope>NUCLEOTIDE SEQUENCE</scope>
    <source>
        <strain evidence="1">DSM 46694</strain>
    </source>
</reference>
<sequence>MERRTETAIAVRMSGRVNGVVGVVDKLTLKQDDSKWEAFWSCSRARP</sequence>
<protein>
    <submittedName>
        <fullName evidence="1">Uncharacterized protein</fullName>
    </submittedName>
</protein>
<dbReference type="AlphaFoldDB" id="A0A9X2K1P8"/>
<dbReference type="Proteomes" id="UP001139648">
    <property type="component" value="Unassembled WGS sequence"/>
</dbReference>
<accession>A0A9X2K1P8</accession>
<keyword evidence="2" id="KW-1185">Reference proteome</keyword>
<gene>
    <name evidence="1" type="ORF">HD597_003579</name>
</gene>
<comment type="caution">
    <text evidence="1">The sequence shown here is derived from an EMBL/GenBank/DDBJ whole genome shotgun (WGS) entry which is preliminary data.</text>
</comment>
<evidence type="ECO:0000313" key="2">
    <source>
        <dbReference type="Proteomes" id="UP001139648"/>
    </source>
</evidence>
<name>A0A9X2K1P8_9ACTN</name>